<feature type="region of interest" description="Disordered" evidence="1">
    <location>
        <begin position="127"/>
        <end position="155"/>
    </location>
</feature>
<feature type="region of interest" description="Disordered" evidence="1">
    <location>
        <begin position="44"/>
        <end position="89"/>
    </location>
</feature>
<protein>
    <submittedName>
        <fullName evidence="2">Uncharacterized protein</fullName>
    </submittedName>
</protein>
<keyword evidence="3" id="KW-1185">Reference proteome</keyword>
<evidence type="ECO:0000256" key="1">
    <source>
        <dbReference type="SAM" id="MobiDB-lite"/>
    </source>
</evidence>
<gene>
    <name evidence="2" type="primary">ABSGL_06910.1 scaffold 8678</name>
</gene>
<dbReference type="InParanoid" id="A0A163JQK9"/>
<feature type="compositionally biased region" description="Low complexity" evidence="1">
    <location>
        <begin position="129"/>
        <end position="155"/>
    </location>
</feature>
<evidence type="ECO:0000313" key="3">
    <source>
        <dbReference type="Proteomes" id="UP000078561"/>
    </source>
</evidence>
<feature type="compositionally biased region" description="Low complexity" evidence="1">
    <location>
        <begin position="60"/>
        <end position="74"/>
    </location>
</feature>
<sequence>MHEEHYEDDAFAASLSLEEELLGKGYGTAAPLGSSLAAELHSATNPSMEPLSPTPSNSKLASMAMDRSLSSSLRRSSDGRPHHQLDPFNKYLETSSTTSTGILNTNSSTLLDGHHYDVGVGAITSIDPSNSSSSGSNNSNSNGNSNSNSGDNGFISSEMNIANTLTNGNSSHMNGVTMDTGYVPQDNFSDQTSPVMSPLQWSTFGRSRRSSFSSTWSSLEPEVDDDPFEVLKRQLEELNSVVWETKTLHKRLSHTLASADERSIFSSSAASSFLRGGSNGRSKSTTLMDGGKPLELIMTSVASLVESKSRDRERQTNSLRNVESVLRKDASNMSLDALRELEHLVGQMKVTLYDKVYLYENPLPLLRHLTMETSTMTDTLEELKELMYVNKRQVTELNQRLRSIAKTVHEVRKDVRRINKFLEEKDDEDTLVLEKGEVQERVKEIMWGLDDLDMESSSKIKQMQLFWEEQIVASAAS</sequence>
<dbReference type="OMA" id="KEIMWGL"/>
<feature type="compositionally biased region" description="Basic and acidic residues" evidence="1">
    <location>
        <begin position="75"/>
        <end position="85"/>
    </location>
</feature>
<evidence type="ECO:0000313" key="2">
    <source>
        <dbReference type="EMBL" id="SAM01173.1"/>
    </source>
</evidence>
<dbReference type="OrthoDB" id="2354971at2759"/>
<accession>A0A163JQK9</accession>
<dbReference type="Proteomes" id="UP000078561">
    <property type="component" value="Unassembled WGS sequence"/>
</dbReference>
<name>A0A163JQK9_ABSGL</name>
<proteinExistence type="predicted"/>
<dbReference type="AlphaFoldDB" id="A0A163JQK9"/>
<dbReference type="EMBL" id="LT553503">
    <property type="protein sequence ID" value="SAM01173.1"/>
    <property type="molecule type" value="Genomic_DNA"/>
</dbReference>
<organism evidence="2">
    <name type="scientific">Absidia glauca</name>
    <name type="common">Pin mould</name>
    <dbReference type="NCBI Taxonomy" id="4829"/>
    <lineage>
        <taxon>Eukaryota</taxon>
        <taxon>Fungi</taxon>
        <taxon>Fungi incertae sedis</taxon>
        <taxon>Mucoromycota</taxon>
        <taxon>Mucoromycotina</taxon>
        <taxon>Mucoromycetes</taxon>
        <taxon>Mucorales</taxon>
        <taxon>Cunninghamellaceae</taxon>
        <taxon>Absidia</taxon>
    </lineage>
</organism>
<reference evidence="2" key="1">
    <citation type="submission" date="2016-04" db="EMBL/GenBank/DDBJ databases">
        <authorList>
            <person name="Evans L.H."/>
            <person name="Alamgir A."/>
            <person name="Owens N."/>
            <person name="Weber N.D."/>
            <person name="Virtaneva K."/>
            <person name="Barbian K."/>
            <person name="Babar A."/>
            <person name="Rosenke K."/>
        </authorList>
    </citation>
    <scope>NUCLEOTIDE SEQUENCE [LARGE SCALE GENOMIC DNA]</scope>
    <source>
        <strain evidence="2">CBS 101.48</strain>
    </source>
</reference>